<evidence type="ECO:0000256" key="6">
    <source>
        <dbReference type="ARBA" id="ARBA00022833"/>
    </source>
</evidence>
<accession>A0A1U9KMY9</accession>
<keyword evidence="5" id="KW-0378">Hydrolase</keyword>
<dbReference type="CDD" id="cd08662">
    <property type="entry name" value="M13"/>
    <property type="match status" value="1"/>
</dbReference>
<dbReference type="PANTHER" id="PTHR11733:SF167">
    <property type="entry name" value="FI17812P1-RELATED"/>
    <property type="match status" value="1"/>
</dbReference>
<keyword evidence="12" id="KW-1185">Reference proteome</keyword>
<dbReference type="InterPro" id="IPR008753">
    <property type="entry name" value="Peptidase_M13_N"/>
</dbReference>
<feature type="signal peptide" evidence="8">
    <location>
        <begin position="1"/>
        <end position="24"/>
    </location>
</feature>
<evidence type="ECO:0000256" key="1">
    <source>
        <dbReference type="ARBA" id="ARBA00001947"/>
    </source>
</evidence>
<dbReference type="InterPro" id="IPR024079">
    <property type="entry name" value="MetalloPept_cat_dom_sf"/>
</dbReference>
<keyword evidence="6" id="KW-0862">Zinc</keyword>
<evidence type="ECO:0000259" key="9">
    <source>
        <dbReference type="Pfam" id="PF01431"/>
    </source>
</evidence>
<dbReference type="GO" id="GO:0016485">
    <property type="term" value="P:protein processing"/>
    <property type="evidence" value="ECO:0007669"/>
    <property type="project" value="TreeGrafter"/>
</dbReference>
<dbReference type="Pfam" id="PF05649">
    <property type="entry name" value="Peptidase_M13_N"/>
    <property type="match status" value="1"/>
</dbReference>
<evidence type="ECO:0000259" key="10">
    <source>
        <dbReference type="Pfam" id="PF05649"/>
    </source>
</evidence>
<evidence type="ECO:0000256" key="7">
    <source>
        <dbReference type="ARBA" id="ARBA00023049"/>
    </source>
</evidence>
<dbReference type="KEGG" id="nch:A0U93_03545"/>
<reference evidence="11 12" key="1">
    <citation type="submission" date="2016-03" db="EMBL/GenBank/DDBJ databases">
        <title>Acetic acid bacteria sequencing.</title>
        <authorList>
            <person name="Brandt J."/>
            <person name="Jakob F."/>
            <person name="Vogel R.F."/>
        </authorList>
    </citation>
    <scope>NUCLEOTIDE SEQUENCE [LARGE SCALE GENOMIC DNA]</scope>
    <source>
        <strain evidence="11 12">NBRC 101099</strain>
    </source>
</reference>
<evidence type="ECO:0000256" key="8">
    <source>
        <dbReference type="SAM" id="SignalP"/>
    </source>
</evidence>
<dbReference type="PROSITE" id="PS51885">
    <property type="entry name" value="NEPRILYSIN"/>
    <property type="match status" value="1"/>
</dbReference>
<evidence type="ECO:0000256" key="4">
    <source>
        <dbReference type="ARBA" id="ARBA00022723"/>
    </source>
</evidence>
<dbReference type="OrthoDB" id="9775677at2"/>
<keyword evidence="3" id="KW-0645">Protease</keyword>
<dbReference type="GO" id="GO:0005886">
    <property type="term" value="C:plasma membrane"/>
    <property type="evidence" value="ECO:0007669"/>
    <property type="project" value="TreeGrafter"/>
</dbReference>
<organism evidence="11 12">
    <name type="scientific">Neoasaia chiangmaiensis</name>
    <dbReference type="NCBI Taxonomy" id="320497"/>
    <lineage>
        <taxon>Bacteria</taxon>
        <taxon>Pseudomonadati</taxon>
        <taxon>Pseudomonadota</taxon>
        <taxon>Alphaproteobacteria</taxon>
        <taxon>Acetobacterales</taxon>
        <taxon>Acetobacteraceae</taxon>
        <taxon>Neoasaia</taxon>
    </lineage>
</organism>
<name>A0A1U9KMY9_9PROT</name>
<dbReference type="Proteomes" id="UP000188604">
    <property type="component" value="Chromosome"/>
</dbReference>
<feature type="domain" description="Peptidase M13 N-terminal" evidence="10">
    <location>
        <begin position="55"/>
        <end position="435"/>
    </location>
</feature>
<keyword evidence="8" id="KW-0732">Signal</keyword>
<evidence type="ECO:0000256" key="5">
    <source>
        <dbReference type="ARBA" id="ARBA00022801"/>
    </source>
</evidence>
<comment type="cofactor">
    <cofactor evidence="1">
        <name>Zn(2+)</name>
        <dbReference type="ChEBI" id="CHEBI:29105"/>
    </cofactor>
</comment>
<dbReference type="Pfam" id="PF01431">
    <property type="entry name" value="Peptidase_M13"/>
    <property type="match status" value="1"/>
</dbReference>
<dbReference type="PRINTS" id="PR00786">
    <property type="entry name" value="NEPRILYSIN"/>
</dbReference>
<dbReference type="Gene3D" id="1.10.1380.10">
    <property type="entry name" value="Neutral endopeptidase , domain2"/>
    <property type="match status" value="1"/>
</dbReference>
<dbReference type="GO" id="GO:0046872">
    <property type="term" value="F:metal ion binding"/>
    <property type="evidence" value="ECO:0007669"/>
    <property type="project" value="UniProtKB-KW"/>
</dbReference>
<dbReference type="PANTHER" id="PTHR11733">
    <property type="entry name" value="ZINC METALLOPROTEASE FAMILY M13 NEPRILYSIN-RELATED"/>
    <property type="match status" value="1"/>
</dbReference>
<dbReference type="GO" id="GO:0004222">
    <property type="term" value="F:metalloendopeptidase activity"/>
    <property type="evidence" value="ECO:0007669"/>
    <property type="project" value="InterPro"/>
</dbReference>
<evidence type="ECO:0000256" key="2">
    <source>
        <dbReference type="ARBA" id="ARBA00007357"/>
    </source>
</evidence>
<feature type="chain" id="PRO_5012188724" evidence="8">
    <location>
        <begin position="25"/>
        <end position="691"/>
    </location>
</feature>
<keyword evidence="7" id="KW-0482">Metalloprotease</keyword>
<proteinExistence type="inferred from homology"/>
<dbReference type="RefSeq" id="WP_077806135.1">
    <property type="nucleotide sequence ID" value="NZ_BJXS01000008.1"/>
</dbReference>
<gene>
    <name evidence="11" type="ORF">A0U93_03545</name>
</gene>
<sequence length="691" mass="76039">MSFHKRLLGAASALGLIGLASANAAPAPAASADAAKPYPAGWGFDAAGMDTKVKPGDDFFRYSNGTYVDNIVIPPDKSVFGPFSILADVARERVQGILREAGRNPVADPKTTEQKLGVYYATFLDEDAAEKRGVAPLQADLDAVKGVKDPISLAKLLGQAQGSFQFNPFGLGIDADPKDPTQNALMMDQGGLGLPDRDYYLKPDFAKKRAAYQAYIAKMLGMIGWPDATAQAAKIVALETDMSKVQWARADRRDPVKTYNAMRIADLAKSAPGVDWAVMFVNAGIPASNIGGRRLIVSEPSAITGMAKIIGATDYDTLRAWLAFHLADNAAPSLTKAFVQASFEFNDHELEGQPQLAERWKRAVGATSHAMGFAIGKIYVAKYFPPSAQARITELTHEVKAAFAERLKHVDWMAPKTREAALRKLNNFEILVGYPKKWRDYGSLVVKPGDLYGNAERAAAFRWQFELHHLDRKVDRDEWLMTPQTVNAYNNPTQVEVVFPAAILQPPFFDPTGDDAVNYGAIGGVIGHEMTHSFDDEGRQFDENGRLHQWWTKEDVSRFQALADRYGKQYDAFEVLPGVHLNGKLTMGENIADLGGLTLGLDAYHASLHGKPAPVVHGLTGDQRVFLGWSQDWREKVRDDAARNYAVVDPHSSPAARVNLPMHNIDAWYKAFDVQPGQKLYLSPEQRVKIW</sequence>
<dbReference type="EMBL" id="CP014691">
    <property type="protein sequence ID" value="AQS87162.1"/>
    <property type="molecule type" value="Genomic_DNA"/>
</dbReference>
<comment type="similarity">
    <text evidence="2">Belongs to the peptidase M13 family.</text>
</comment>
<feature type="domain" description="Peptidase M13 C-terminal" evidence="9">
    <location>
        <begin position="487"/>
        <end position="688"/>
    </location>
</feature>
<evidence type="ECO:0000313" key="12">
    <source>
        <dbReference type="Proteomes" id="UP000188604"/>
    </source>
</evidence>
<keyword evidence="4" id="KW-0479">Metal-binding</keyword>
<dbReference type="AlphaFoldDB" id="A0A1U9KMY9"/>
<protein>
    <submittedName>
        <fullName evidence="11">Peptidase M13</fullName>
    </submittedName>
</protein>
<dbReference type="SUPFAM" id="SSF55486">
    <property type="entry name" value="Metalloproteases ('zincins'), catalytic domain"/>
    <property type="match status" value="1"/>
</dbReference>
<evidence type="ECO:0000313" key="11">
    <source>
        <dbReference type="EMBL" id="AQS87162.1"/>
    </source>
</evidence>
<dbReference type="Gene3D" id="3.40.390.10">
    <property type="entry name" value="Collagenase (Catalytic Domain)"/>
    <property type="match status" value="1"/>
</dbReference>
<evidence type="ECO:0000256" key="3">
    <source>
        <dbReference type="ARBA" id="ARBA00022670"/>
    </source>
</evidence>
<dbReference type="InterPro" id="IPR018497">
    <property type="entry name" value="Peptidase_M13_C"/>
</dbReference>
<dbReference type="InterPro" id="IPR042089">
    <property type="entry name" value="Peptidase_M13_dom_2"/>
</dbReference>
<dbReference type="STRING" id="320497.A0U93_03545"/>
<dbReference type="InterPro" id="IPR000718">
    <property type="entry name" value="Peptidase_M13"/>
</dbReference>